<dbReference type="AlphaFoldDB" id="A0A1Y2IZS4"/>
<dbReference type="HAMAP" id="MF_02087">
    <property type="entry name" value="PLP_homeostasis"/>
    <property type="match status" value="1"/>
</dbReference>
<evidence type="ECO:0000256" key="2">
    <source>
        <dbReference type="HAMAP-Rule" id="MF_03225"/>
    </source>
</evidence>
<dbReference type="PANTHER" id="PTHR10146:SF14">
    <property type="entry name" value="PYRIDOXAL PHOSPHATE HOMEOSTASIS PROTEIN"/>
    <property type="match status" value="1"/>
</dbReference>
<reference evidence="6 7" key="1">
    <citation type="journal article" date="2015" name="Biotechnol. Biofuels">
        <title>Enhanced degradation of softwood versus hardwood by the white-rot fungus Pycnoporus coccineus.</title>
        <authorList>
            <person name="Couturier M."/>
            <person name="Navarro D."/>
            <person name="Chevret D."/>
            <person name="Henrissat B."/>
            <person name="Piumi F."/>
            <person name="Ruiz-Duenas F.J."/>
            <person name="Martinez A.T."/>
            <person name="Grigoriev I.V."/>
            <person name="Riley R."/>
            <person name="Lipzen A."/>
            <person name="Berrin J.G."/>
            <person name="Master E.R."/>
            <person name="Rosso M.N."/>
        </authorList>
    </citation>
    <scope>NUCLEOTIDE SEQUENCE [LARGE SCALE GENOMIC DNA]</scope>
    <source>
        <strain evidence="6 7">BRFM310</strain>
    </source>
</reference>
<dbReference type="STRING" id="1353009.A0A1Y2IZS4"/>
<feature type="modified residue" description="N6-(pyridoxal phosphate)lysine" evidence="2">
    <location>
        <position position="76"/>
    </location>
</feature>
<evidence type="ECO:0000313" key="6">
    <source>
        <dbReference type="EMBL" id="OSD06616.1"/>
    </source>
</evidence>
<evidence type="ECO:0000259" key="5">
    <source>
        <dbReference type="Pfam" id="PF01168"/>
    </source>
</evidence>
<dbReference type="SUPFAM" id="SSF51419">
    <property type="entry name" value="PLP-binding barrel"/>
    <property type="match status" value="1"/>
</dbReference>
<dbReference type="PANTHER" id="PTHR10146">
    <property type="entry name" value="PROLINE SYNTHETASE CO-TRANSCRIBED BACTERIAL HOMOLOG PROTEIN"/>
    <property type="match status" value="1"/>
</dbReference>
<protein>
    <recommendedName>
        <fullName evidence="2">Pyridoxal phosphate homeostasis protein</fullName>
        <shortName evidence="2">PLP homeostasis protein</shortName>
    </recommendedName>
</protein>
<evidence type="ECO:0000256" key="4">
    <source>
        <dbReference type="SAM" id="Coils"/>
    </source>
</evidence>
<name>A0A1Y2IZS4_TRAC3</name>
<dbReference type="InterPro" id="IPR001608">
    <property type="entry name" value="Ala_racemase_N"/>
</dbReference>
<feature type="coiled-coil region" evidence="4">
    <location>
        <begin position="33"/>
        <end position="60"/>
    </location>
</feature>
<proteinExistence type="inferred from homology"/>
<dbReference type="Gene3D" id="3.20.20.10">
    <property type="entry name" value="Alanine racemase"/>
    <property type="match status" value="1"/>
</dbReference>
<dbReference type="Proteomes" id="UP000193067">
    <property type="component" value="Unassembled WGS sequence"/>
</dbReference>
<dbReference type="GO" id="GO:0030170">
    <property type="term" value="F:pyridoxal phosphate binding"/>
    <property type="evidence" value="ECO:0007669"/>
    <property type="project" value="UniProtKB-UniRule"/>
</dbReference>
<dbReference type="Pfam" id="PF01168">
    <property type="entry name" value="Ala_racemase_N"/>
    <property type="match status" value="1"/>
</dbReference>
<organism evidence="6 7">
    <name type="scientific">Trametes coccinea (strain BRFM310)</name>
    <name type="common">Pycnoporus coccineus</name>
    <dbReference type="NCBI Taxonomy" id="1353009"/>
    <lineage>
        <taxon>Eukaryota</taxon>
        <taxon>Fungi</taxon>
        <taxon>Dikarya</taxon>
        <taxon>Basidiomycota</taxon>
        <taxon>Agaricomycotina</taxon>
        <taxon>Agaricomycetes</taxon>
        <taxon>Polyporales</taxon>
        <taxon>Polyporaceae</taxon>
        <taxon>Trametes</taxon>
    </lineage>
</organism>
<gene>
    <name evidence="6" type="ORF">PYCCODRAFT_954055</name>
</gene>
<dbReference type="InterPro" id="IPR011078">
    <property type="entry name" value="PyrdxlP_homeostasis"/>
</dbReference>
<evidence type="ECO:0000313" key="7">
    <source>
        <dbReference type="Proteomes" id="UP000193067"/>
    </source>
</evidence>
<keyword evidence="4" id="KW-0175">Coiled coil</keyword>
<sequence>MRLFPVHRFRLSLSLPTRRRIAMSTTIPVDSSVKATSERAAELKEALEEIRSRVEAAAAKTTAPRKAPPTLVAVSKYKPASDVLACYEVDQRDFGENYVQELVDKAAQLPSDIRWHFIGTLQSNKAKILASIPNLYAVQTVSTVKGATALHKALPADRPTPLNVLLQVNTSGEDAKSGVAPLTAGSPPAALASTADIDASELVQLAKHILAECPRLHLQGLMTIGSLAESLAAAEKPNEDFARLVGTRDALEAALERAGFRREDGRWGEGGRLLLSMGMSSDFEAALAAGSDIVRVGTGIFGARPKKEEVKGR</sequence>
<evidence type="ECO:0000256" key="1">
    <source>
        <dbReference type="ARBA" id="ARBA00022898"/>
    </source>
</evidence>
<keyword evidence="7" id="KW-1185">Reference proteome</keyword>
<dbReference type="OrthoDB" id="10264196at2759"/>
<comment type="similarity">
    <text evidence="2 3">Belongs to the pyridoxal phosphate-binding protein YggS/PROSC family.</text>
</comment>
<dbReference type="PROSITE" id="PS01211">
    <property type="entry name" value="UPF0001"/>
    <property type="match status" value="1"/>
</dbReference>
<dbReference type="EMBL" id="KZ084090">
    <property type="protein sequence ID" value="OSD06616.1"/>
    <property type="molecule type" value="Genomic_DNA"/>
</dbReference>
<accession>A0A1Y2IZS4</accession>
<feature type="domain" description="Alanine racemase N-terminal" evidence="5">
    <location>
        <begin position="56"/>
        <end position="305"/>
    </location>
</feature>
<evidence type="ECO:0000256" key="3">
    <source>
        <dbReference type="RuleBase" id="RU004514"/>
    </source>
</evidence>
<comment type="function">
    <text evidence="2">Pyridoxal 5'-phosphate (PLP)-binding protein, which may be involved in intracellular homeostatic regulation of pyridoxal 5'-phosphate (PLP), the active form of vitamin B6.</text>
</comment>
<keyword evidence="1 2" id="KW-0663">Pyridoxal phosphate</keyword>
<dbReference type="CDD" id="cd06822">
    <property type="entry name" value="PLPDE_III_YBL036c_euk"/>
    <property type="match status" value="1"/>
</dbReference>
<dbReference type="InterPro" id="IPR029066">
    <property type="entry name" value="PLP-binding_barrel"/>
</dbReference>
<dbReference type="NCBIfam" id="TIGR00044">
    <property type="entry name" value="YggS family pyridoxal phosphate-dependent enzyme"/>
    <property type="match status" value="1"/>
</dbReference>